<dbReference type="OrthoDB" id="2757320at2759"/>
<dbReference type="InterPro" id="IPR001810">
    <property type="entry name" value="F-box_dom"/>
</dbReference>
<keyword evidence="3" id="KW-1185">Reference proteome</keyword>
<feature type="domain" description="F-box" evidence="1">
    <location>
        <begin position="8"/>
        <end position="45"/>
    </location>
</feature>
<dbReference type="SUPFAM" id="SSF81383">
    <property type="entry name" value="F-box domain"/>
    <property type="match status" value="1"/>
</dbReference>
<dbReference type="Proteomes" id="UP000703269">
    <property type="component" value="Unassembled WGS sequence"/>
</dbReference>
<sequence>MHSALETPEIVQNVFIYLSKASLVALATVCRSLSGIALDELWRKMSSLDPLYQCLPQKVWAQNESGHLVPGVEVPRNSEDWVRFNFYAARIHELSFSEDSAEMRPDLLKIVKVYLPAAMIPLPQLSALRLVRSCTDAELGLLSSTVLHPGIRRIEISSVSSASVLTALSFAQLSCPDLIHLVISKTVGVLPMLAQFKNIRTLVYDSPSDNLDDISILRLSRLPFLQKLQLTSPFISNSFPLASSPSNLEDVWFPSLEDLTLGCVIGLEALSRLIRMIDSSSLRSMSLAYILSKETLGDTRSLALSLALHPQLVNLSLSGRRMHESVPTLADFHGLSSLSSLQEVSFANVRPCEPLLADPKLGWHKLRVLRIESELWVSAASPSNSSYKLSLLRRLASCCPCLAKLHIRLCITSIPPAQREIPRRDRPIQLVLCAASRSTVDAYFVAEFISDIYPHMTITYETDGTQRGESSRAEWEIINRGIARIAATRAEERRRTEAEVLERVLELIDSASSVSIWCVRPNLLAGRGQ</sequence>
<accession>A0A9P3LGZ1</accession>
<protein>
    <submittedName>
        <fullName evidence="2">F-box protein</fullName>
    </submittedName>
</protein>
<organism evidence="2 3">
    <name type="scientific">Phanerochaete sordida</name>
    <dbReference type="NCBI Taxonomy" id="48140"/>
    <lineage>
        <taxon>Eukaryota</taxon>
        <taxon>Fungi</taxon>
        <taxon>Dikarya</taxon>
        <taxon>Basidiomycota</taxon>
        <taxon>Agaricomycotina</taxon>
        <taxon>Agaricomycetes</taxon>
        <taxon>Polyporales</taxon>
        <taxon>Phanerochaetaceae</taxon>
        <taxon>Phanerochaete</taxon>
    </lineage>
</organism>
<dbReference type="Pfam" id="PF12937">
    <property type="entry name" value="F-box-like"/>
    <property type="match status" value="1"/>
</dbReference>
<dbReference type="EMBL" id="BPQB01000039">
    <property type="protein sequence ID" value="GJE94363.1"/>
    <property type="molecule type" value="Genomic_DNA"/>
</dbReference>
<dbReference type="SUPFAM" id="SSF52058">
    <property type="entry name" value="L domain-like"/>
    <property type="match status" value="1"/>
</dbReference>
<dbReference type="AlphaFoldDB" id="A0A9P3LGZ1"/>
<proteinExistence type="predicted"/>
<reference evidence="2 3" key="1">
    <citation type="submission" date="2021-08" db="EMBL/GenBank/DDBJ databases">
        <title>Draft Genome Sequence of Phanerochaete sordida strain YK-624.</title>
        <authorList>
            <person name="Mori T."/>
            <person name="Dohra H."/>
            <person name="Suzuki T."/>
            <person name="Kawagishi H."/>
            <person name="Hirai H."/>
        </authorList>
    </citation>
    <scope>NUCLEOTIDE SEQUENCE [LARGE SCALE GENOMIC DNA]</scope>
    <source>
        <strain evidence="2 3">YK-624</strain>
    </source>
</reference>
<evidence type="ECO:0000259" key="1">
    <source>
        <dbReference type="Pfam" id="PF12937"/>
    </source>
</evidence>
<dbReference type="InterPro" id="IPR036047">
    <property type="entry name" value="F-box-like_dom_sf"/>
</dbReference>
<gene>
    <name evidence="2" type="ORF">PsYK624_105320</name>
</gene>
<evidence type="ECO:0000313" key="3">
    <source>
        <dbReference type="Proteomes" id="UP000703269"/>
    </source>
</evidence>
<evidence type="ECO:0000313" key="2">
    <source>
        <dbReference type="EMBL" id="GJE94363.1"/>
    </source>
</evidence>
<name>A0A9P3LGZ1_9APHY</name>
<comment type="caution">
    <text evidence="2">The sequence shown here is derived from an EMBL/GenBank/DDBJ whole genome shotgun (WGS) entry which is preliminary data.</text>
</comment>